<dbReference type="InterPro" id="IPR010921">
    <property type="entry name" value="Trp_repressor/repl_initiator"/>
</dbReference>
<proteinExistence type="predicted"/>
<gene>
    <name evidence="1" type="ORF">F988_00709</name>
</gene>
<accession>N8QEF6</accession>
<dbReference type="HOGENOM" id="CLU_027402_36_5_6"/>
<evidence type="ECO:0008006" key="3">
    <source>
        <dbReference type="Google" id="ProtNLM"/>
    </source>
</evidence>
<sequence>MTRRKRRNHSAEFKVKVALAAIKGDHTL</sequence>
<evidence type="ECO:0000313" key="1">
    <source>
        <dbReference type="EMBL" id="ENU37136.1"/>
    </source>
</evidence>
<dbReference type="GO" id="GO:0043565">
    <property type="term" value="F:sequence-specific DNA binding"/>
    <property type="evidence" value="ECO:0007669"/>
    <property type="project" value="InterPro"/>
</dbReference>
<dbReference type="Proteomes" id="UP000023776">
    <property type="component" value="Unassembled WGS sequence"/>
</dbReference>
<dbReference type="SUPFAM" id="SSF48295">
    <property type="entry name" value="TrpR-like"/>
    <property type="match status" value="1"/>
</dbReference>
<protein>
    <recommendedName>
        <fullName evidence="3">Transposase</fullName>
    </recommendedName>
</protein>
<organism evidence="1 2">
    <name type="scientific">Acinetobacter parvus DSM 16617 = CIP 108168</name>
    <dbReference type="NCBI Taxonomy" id="981333"/>
    <lineage>
        <taxon>Bacteria</taxon>
        <taxon>Pseudomonadati</taxon>
        <taxon>Pseudomonadota</taxon>
        <taxon>Gammaproteobacteria</taxon>
        <taxon>Moraxellales</taxon>
        <taxon>Moraxellaceae</taxon>
        <taxon>Acinetobacter</taxon>
    </lineage>
</organism>
<dbReference type="AlphaFoldDB" id="N8QEF6"/>
<feature type="non-terminal residue" evidence="1">
    <location>
        <position position="28"/>
    </location>
</feature>
<keyword evidence="2" id="KW-1185">Reference proteome</keyword>
<evidence type="ECO:0000313" key="2">
    <source>
        <dbReference type="Proteomes" id="UP000023776"/>
    </source>
</evidence>
<reference evidence="1 2" key="1">
    <citation type="submission" date="2013-02" db="EMBL/GenBank/DDBJ databases">
        <title>The Genome Sequence of Acinetobacter parvus CIP 108168.</title>
        <authorList>
            <consortium name="The Broad Institute Genome Sequencing Platform"/>
            <consortium name="The Broad Institute Genome Sequencing Center for Infectious Disease"/>
            <person name="Cerqueira G."/>
            <person name="Feldgarden M."/>
            <person name="Courvalin P."/>
            <person name="Perichon B."/>
            <person name="Grillot-Courvalin C."/>
            <person name="Clermont D."/>
            <person name="Rocha E."/>
            <person name="Yoon E.-J."/>
            <person name="Nemec A."/>
            <person name="Walker B."/>
            <person name="Young S.K."/>
            <person name="Zeng Q."/>
            <person name="Gargeya S."/>
            <person name="Fitzgerald M."/>
            <person name="Haas B."/>
            <person name="Abouelleil A."/>
            <person name="Alvarado L."/>
            <person name="Arachchi H.M."/>
            <person name="Berlin A.M."/>
            <person name="Chapman S.B."/>
            <person name="Dewar J."/>
            <person name="Goldberg J."/>
            <person name="Griggs A."/>
            <person name="Gujja S."/>
            <person name="Hansen M."/>
            <person name="Howarth C."/>
            <person name="Imamovic A."/>
            <person name="Larimer J."/>
            <person name="McCowan C."/>
            <person name="Murphy C."/>
            <person name="Neiman D."/>
            <person name="Pearson M."/>
            <person name="Priest M."/>
            <person name="Roberts A."/>
            <person name="Saif S."/>
            <person name="Shea T."/>
            <person name="Sisk P."/>
            <person name="Sykes S."/>
            <person name="Wortman J."/>
            <person name="Nusbaum C."/>
            <person name="Birren B."/>
        </authorList>
    </citation>
    <scope>NUCLEOTIDE SEQUENCE [LARGE SCALE GENOMIC DNA]</scope>
    <source>
        <strain evidence="1 2">CIP 108168</strain>
    </source>
</reference>
<comment type="caution">
    <text evidence="1">The sequence shown here is derived from an EMBL/GenBank/DDBJ whole genome shotgun (WGS) entry which is preliminary data.</text>
</comment>
<dbReference type="EMBL" id="APOM01000014">
    <property type="protein sequence ID" value="ENU37136.1"/>
    <property type="molecule type" value="Genomic_DNA"/>
</dbReference>
<name>N8QEF6_9GAMM</name>